<evidence type="ECO:0000256" key="6">
    <source>
        <dbReference type="SAM" id="Phobius"/>
    </source>
</evidence>
<dbReference type="Pfam" id="PF01943">
    <property type="entry name" value="Polysacc_synt"/>
    <property type="match status" value="1"/>
</dbReference>
<sequence>MSRFSKKLSGEEKIVAKNYGALTVLQALNYILPFLIIPFLERTLGLERFGLVMLAQYLMAFCIAFADFGFSTTATREISILREKKEDYSTIYFKVFWARMILLVIVFVLLIAFVFLIPRFRVEWHIYLLSYGIVIGQTILADWFFQGIERMQLLTVINAVAKILFTVLLFVFISSPEDYSFVPIFNSIGFLVAGAIMFTISLKYVKWQWPNFKDSTAFYKESFQIFISDISSQLTFAANGLVLGLFAGDSIVGIFSAFDRLMIAAKKMYLPIYQAIYPYMSRKSNDEKNKMMMKLIPGIAGIGLLGLLGIVFLGKWIVELLFKDPDIYQNVNLLQWMGLIAFFTGLSLLFTNLYAPSRKLFKERMNVMVIGTIFNLALGFSIVPYLGLKGTVVTAISTEFVMFLAATYFYKMDIKQLLKT</sequence>
<reference evidence="8" key="1">
    <citation type="journal article" date="2017" name="Proc. Natl. Acad. Sci. U.S.A.">
        <title>Simulation of Deepwater Horizon oil plume reveals substrate specialization within a complex community of hydrocarbon-degraders.</title>
        <authorList>
            <person name="Hu P."/>
            <person name="Dubinsky E.A."/>
            <person name="Probst A.J."/>
            <person name="Wang J."/>
            <person name="Sieber C.M.K."/>
            <person name="Tom L.M."/>
            <person name="Gardinali P."/>
            <person name="Banfield J.F."/>
            <person name="Atlas R.M."/>
            <person name="Andersen G.L."/>
        </authorList>
    </citation>
    <scope>NUCLEOTIDE SEQUENCE [LARGE SCALE GENOMIC DNA]</scope>
</reference>
<accession>A0A1Z8AKX6</accession>
<evidence type="ECO:0000256" key="3">
    <source>
        <dbReference type="ARBA" id="ARBA00022692"/>
    </source>
</evidence>
<dbReference type="PANTHER" id="PTHR30250:SF11">
    <property type="entry name" value="O-ANTIGEN TRANSPORTER-RELATED"/>
    <property type="match status" value="1"/>
</dbReference>
<feature type="transmembrane region" description="Helical" evidence="6">
    <location>
        <begin position="333"/>
        <end position="355"/>
    </location>
</feature>
<keyword evidence="4 6" id="KW-1133">Transmembrane helix</keyword>
<evidence type="ECO:0000256" key="5">
    <source>
        <dbReference type="ARBA" id="ARBA00023136"/>
    </source>
</evidence>
<evidence type="ECO:0000256" key="2">
    <source>
        <dbReference type="ARBA" id="ARBA00022475"/>
    </source>
</evidence>
<dbReference type="InterPro" id="IPR050833">
    <property type="entry name" value="Poly_Biosynth_Transport"/>
</dbReference>
<evidence type="ECO:0000256" key="1">
    <source>
        <dbReference type="ARBA" id="ARBA00004651"/>
    </source>
</evidence>
<proteinExistence type="predicted"/>
<feature type="transmembrane region" description="Helical" evidence="6">
    <location>
        <begin position="152"/>
        <end position="173"/>
    </location>
</feature>
<comment type="subcellular location">
    <subcellularLocation>
        <location evidence="1">Cell membrane</location>
        <topology evidence="1">Multi-pass membrane protein</topology>
    </subcellularLocation>
</comment>
<keyword evidence="5 6" id="KW-0472">Membrane</keyword>
<feature type="transmembrane region" description="Helical" evidence="6">
    <location>
        <begin position="124"/>
        <end position="145"/>
    </location>
</feature>
<gene>
    <name evidence="7" type="ORF">A9Q93_12165</name>
</gene>
<dbReference type="PANTHER" id="PTHR30250">
    <property type="entry name" value="PST FAMILY PREDICTED COLANIC ACID TRANSPORTER"/>
    <property type="match status" value="1"/>
</dbReference>
<dbReference type="AlphaFoldDB" id="A0A1Z8AKX6"/>
<protein>
    <recommendedName>
        <fullName evidence="9">Flippase</fullName>
    </recommendedName>
</protein>
<organism evidence="7 8">
    <name type="scientific">Nonlabens dokdonensis</name>
    <dbReference type="NCBI Taxonomy" id="328515"/>
    <lineage>
        <taxon>Bacteria</taxon>
        <taxon>Pseudomonadati</taxon>
        <taxon>Bacteroidota</taxon>
        <taxon>Flavobacteriia</taxon>
        <taxon>Flavobacteriales</taxon>
        <taxon>Flavobacteriaceae</taxon>
        <taxon>Nonlabens</taxon>
    </lineage>
</organism>
<dbReference type="GO" id="GO:0005886">
    <property type="term" value="C:plasma membrane"/>
    <property type="evidence" value="ECO:0007669"/>
    <property type="project" value="UniProtKB-SubCell"/>
</dbReference>
<dbReference type="InterPro" id="IPR002797">
    <property type="entry name" value="Polysacc_synth"/>
</dbReference>
<name>A0A1Z8AKX6_9FLAO</name>
<dbReference type="Proteomes" id="UP000196102">
    <property type="component" value="Unassembled WGS sequence"/>
</dbReference>
<evidence type="ECO:0000313" key="7">
    <source>
        <dbReference type="EMBL" id="OUS10995.1"/>
    </source>
</evidence>
<comment type="caution">
    <text evidence="7">The sequence shown here is derived from an EMBL/GenBank/DDBJ whole genome shotgun (WGS) entry which is preliminary data.</text>
</comment>
<feature type="transmembrane region" description="Helical" evidence="6">
    <location>
        <begin position="52"/>
        <end position="75"/>
    </location>
</feature>
<keyword evidence="3 6" id="KW-0812">Transmembrane</keyword>
<evidence type="ECO:0000256" key="4">
    <source>
        <dbReference type="ARBA" id="ARBA00022989"/>
    </source>
</evidence>
<dbReference type="RefSeq" id="WP_304016356.1">
    <property type="nucleotide sequence ID" value="NZ_CAJXYO010000034.1"/>
</dbReference>
<feature type="transmembrane region" description="Helical" evidence="6">
    <location>
        <begin position="291"/>
        <end position="313"/>
    </location>
</feature>
<evidence type="ECO:0008006" key="9">
    <source>
        <dbReference type="Google" id="ProtNLM"/>
    </source>
</evidence>
<keyword evidence="2" id="KW-1003">Cell membrane</keyword>
<feature type="transmembrane region" description="Helical" evidence="6">
    <location>
        <begin position="96"/>
        <end position="118"/>
    </location>
</feature>
<evidence type="ECO:0000313" key="8">
    <source>
        <dbReference type="Proteomes" id="UP000196102"/>
    </source>
</evidence>
<feature type="transmembrane region" description="Helical" evidence="6">
    <location>
        <begin position="367"/>
        <end position="386"/>
    </location>
</feature>
<feature type="transmembrane region" description="Helical" evidence="6">
    <location>
        <begin position="392"/>
        <end position="410"/>
    </location>
</feature>
<feature type="transmembrane region" description="Helical" evidence="6">
    <location>
        <begin position="179"/>
        <end position="202"/>
    </location>
</feature>
<feature type="transmembrane region" description="Helical" evidence="6">
    <location>
        <begin position="21"/>
        <end position="40"/>
    </location>
</feature>
<dbReference type="EMBL" id="MAAX01000186">
    <property type="protein sequence ID" value="OUS10995.1"/>
    <property type="molecule type" value="Genomic_DNA"/>
</dbReference>